<evidence type="ECO:0008006" key="4">
    <source>
        <dbReference type="Google" id="ProtNLM"/>
    </source>
</evidence>
<dbReference type="EMBL" id="JBHSZQ010000020">
    <property type="protein sequence ID" value="MFC7126277.1"/>
    <property type="molecule type" value="Genomic_DNA"/>
</dbReference>
<evidence type="ECO:0000313" key="2">
    <source>
        <dbReference type="EMBL" id="MFC7126277.1"/>
    </source>
</evidence>
<evidence type="ECO:0000313" key="3">
    <source>
        <dbReference type="Proteomes" id="UP001596414"/>
    </source>
</evidence>
<keyword evidence="1" id="KW-0472">Membrane</keyword>
<dbReference type="AlphaFoldDB" id="A0ABD5X5M7"/>
<evidence type="ECO:0000256" key="1">
    <source>
        <dbReference type="SAM" id="Phobius"/>
    </source>
</evidence>
<dbReference type="RefSeq" id="WP_267635830.1">
    <property type="nucleotide sequence ID" value="NZ_JAODIY010000001.1"/>
</dbReference>
<organism evidence="2 3">
    <name type="scientific">Halovenus rubra</name>
    <dbReference type="NCBI Taxonomy" id="869890"/>
    <lineage>
        <taxon>Archaea</taxon>
        <taxon>Methanobacteriati</taxon>
        <taxon>Methanobacteriota</taxon>
        <taxon>Stenosarchaea group</taxon>
        <taxon>Halobacteria</taxon>
        <taxon>Halobacteriales</taxon>
        <taxon>Haloarculaceae</taxon>
        <taxon>Halovenus</taxon>
    </lineage>
</organism>
<name>A0ABD5X5M7_9EURY</name>
<gene>
    <name evidence="2" type="ORF">ACFQJ7_09560</name>
</gene>
<keyword evidence="1" id="KW-1133">Transmembrane helix</keyword>
<feature type="transmembrane region" description="Helical" evidence="1">
    <location>
        <begin position="6"/>
        <end position="26"/>
    </location>
</feature>
<keyword evidence="1" id="KW-0812">Transmembrane</keyword>
<proteinExistence type="predicted"/>
<reference evidence="2 3" key="1">
    <citation type="journal article" date="2014" name="Int. J. Syst. Evol. Microbiol.">
        <title>Complete genome sequence of Corynebacterium casei LMG S-19264T (=DSM 44701T), isolated from a smear-ripened cheese.</title>
        <authorList>
            <consortium name="US DOE Joint Genome Institute (JGI-PGF)"/>
            <person name="Walter F."/>
            <person name="Albersmeier A."/>
            <person name="Kalinowski J."/>
            <person name="Ruckert C."/>
        </authorList>
    </citation>
    <scope>NUCLEOTIDE SEQUENCE [LARGE SCALE GENOMIC DNA]</scope>
    <source>
        <strain evidence="2 3">CGMCC 4.7215</strain>
    </source>
</reference>
<sequence>MAGFSISLSLPVALLLAATGSVLIYRDATERSMQTADMWAVGFFVAFFVLPIIGGVIVLLYYLQKRDPNYPQPEAVPST</sequence>
<dbReference type="Proteomes" id="UP001596414">
    <property type="component" value="Unassembled WGS sequence"/>
</dbReference>
<feature type="transmembrane region" description="Helical" evidence="1">
    <location>
        <begin position="38"/>
        <end position="63"/>
    </location>
</feature>
<comment type="caution">
    <text evidence="2">The sequence shown here is derived from an EMBL/GenBank/DDBJ whole genome shotgun (WGS) entry which is preliminary data.</text>
</comment>
<protein>
    <recommendedName>
        <fullName evidence="4">Phospholipase_D-nuclease N-terminal</fullName>
    </recommendedName>
</protein>
<accession>A0ABD5X5M7</accession>